<dbReference type="EnsemblMetazoa" id="GAUT019031-RA">
    <property type="protein sequence ID" value="GAUT019031-PA"/>
    <property type="gene ID" value="GAUT019031"/>
</dbReference>
<dbReference type="Proteomes" id="UP000078200">
    <property type="component" value="Unassembled WGS sequence"/>
</dbReference>
<dbReference type="VEuPathDB" id="VectorBase:GAUT019031"/>
<name>A0A1A9UXK7_GLOAU</name>
<dbReference type="AlphaFoldDB" id="A0A1A9UXK7"/>
<organism evidence="1 2">
    <name type="scientific">Glossina austeni</name>
    <name type="common">Savannah tsetse fly</name>
    <dbReference type="NCBI Taxonomy" id="7395"/>
    <lineage>
        <taxon>Eukaryota</taxon>
        <taxon>Metazoa</taxon>
        <taxon>Ecdysozoa</taxon>
        <taxon>Arthropoda</taxon>
        <taxon>Hexapoda</taxon>
        <taxon>Insecta</taxon>
        <taxon>Pterygota</taxon>
        <taxon>Neoptera</taxon>
        <taxon>Endopterygota</taxon>
        <taxon>Diptera</taxon>
        <taxon>Brachycera</taxon>
        <taxon>Muscomorpha</taxon>
        <taxon>Hippoboscoidea</taxon>
        <taxon>Glossinidae</taxon>
        <taxon>Glossina</taxon>
    </lineage>
</organism>
<keyword evidence="2" id="KW-1185">Reference proteome</keyword>
<proteinExistence type="predicted"/>
<reference evidence="1" key="1">
    <citation type="submission" date="2020-05" db="UniProtKB">
        <authorList>
            <consortium name="EnsemblMetazoa"/>
        </authorList>
    </citation>
    <scope>IDENTIFICATION</scope>
    <source>
        <strain evidence="1">TTRI</strain>
    </source>
</reference>
<protein>
    <submittedName>
        <fullName evidence="1">Uncharacterized protein</fullName>
    </submittedName>
</protein>
<evidence type="ECO:0000313" key="2">
    <source>
        <dbReference type="Proteomes" id="UP000078200"/>
    </source>
</evidence>
<evidence type="ECO:0000313" key="1">
    <source>
        <dbReference type="EnsemblMetazoa" id="GAUT019031-PA"/>
    </source>
</evidence>
<sequence length="203" mass="24085">MEVFRSLSLNLGLCKKNEKKNKELNDEDKLKLLLNTALYHTLTEKSTYLENMATLLRTQTISAIILIHNTPDTLADELKLIFRMFNNLCKLHAWSVCNSFTHLSPDLRLTLSNVIEQVETRTSRKDKLNELNYSLLNIKEKYICLSEYNAKCYPIQRRNILRYVQRQSLNSRWVLSACNIKEMQRQILLQQTKYYKKHFSFLF</sequence>
<accession>A0A1A9UXK7</accession>